<dbReference type="Proteomes" id="UP000051574">
    <property type="component" value="Unassembled WGS sequence"/>
</dbReference>
<dbReference type="AlphaFoldDB" id="A0A0T6B4V8"/>
<comment type="similarity">
    <text evidence="2">Belongs to the FUN14 family.</text>
</comment>
<evidence type="ECO:0000256" key="4">
    <source>
        <dbReference type="ARBA" id="ARBA00022989"/>
    </source>
</evidence>
<dbReference type="GO" id="GO:0005741">
    <property type="term" value="C:mitochondrial outer membrane"/>
    <property type="evidence" value="ECO:0007669"/>
    <property type="project" value="UniProtKB-SubCell"/>
</dbReference>
<dbReference type="Pfam" id="PF04930">
    <property type="entry name" value="FUN14"/>
    <property type="match status" value="1"/>
</dbReference>
<keyword evidence="4 6" id="KW-1133">Transmembrane helix</keyword>
<protein>
    <recommendedName>
        <fullName evidence="9">FUN14 domain-containing protein</fullName>
    </recommendedName>
</protein>
<dbReference type="InterPro" id="IPR007014">
    <property type="entry name" value="FUN14"/>
</dbReference>
<evidence type="ECO:0000256" key="3">
    <source>
        <dbReference type="ARBA" id="ARBA00022692"/>
    </source>
</evidence>
<evidence type="ECO:0008006" key="9">
    <source>
        <dbReference type="Google" id="ProtNLM"/>
    </source>
</evidence>
<keyword evidence="8" id="KW-1185">Reference proteome</keyword>
<feature type="transmembrane region" description="Helical" evidence="6">
    <location>
        <begin position="157"/>
        <end position="174"/>
    </location>
</feature>
<keyword evidence="3 6" id="KW-0812">Transmembrane</keyword>
<name>A0A0T6B4V8_9SCAR</name>
<dbReference type="EMBL" id="LJIG01009793">
    <property type="protein sequence ID" value="KRT82370.1"/>
    <property type="molecule type" value="Genomic_DNA"/>
</dbReference>
<reference evidence="7 8" key="1">
    <citation type="submission" date="2015-09" db="EMBL/GenBank/DDBJ databases">
        <title>Draft genome of the scarab beetle Oryctes borbonicus.</title>
        <authorList>
            <person name="Meyer J.M."/>
            <person name="Markov G.V."/>
            <person name="Baskaran P."/>
            <person name="Herrmann M."/>
            <person name="Sommer R.J."/>
            <person name="Roedelsperger C."/>
        </authorList>
    </citation>
    <scope>NUCLEOTIDE SEQUENCE [LARGE SCALE GENOMIC DNA]</scope>
    <source>
        <strain evidence="7">OB123</strain>
        <tissue evidence="7">Whole animal</tissue>
    </source>
</reference>
<comment type="subcellular location">
    <subcellularLocation>
        <location evidence="1">Mitochondrion outer membrane</location>
        <topology evidence="1">Multi-pass membrane protein</topology>
    </subcellularLocation>
</comment>
<comment type="caution">
    <text evidence="7">The sequence shown here is derived from an EMBL/GenBank/DDBJ whole genome shotgun (WGS) entry which is preliminary data.</text>
</comment>
<proteinExistence type="inferred from homology"/>
<accession>A0A0T6B4V8</accession>
<dbReference type="OrthoDB" id="163794at2759"/>
<evidence type="ECO:0000313" key="8">
    <source>
        <dbReference type="Proteomes" id="UP000051574"/>
    </source>
</evidence>
<dbReference type="PANTHER" id="PTHR21346:SF0">
    <property type="entry name" value="RE45833P"/>
    <property type="match status" value="1"/>
</dbReference>
<sequence length="175" mass="19288">MSLRKPAKGEFSKDPIHIVQRKKKSYVGGILDDINKASATKQVALGISSGCITGFVATRIGKIIAIAIGGGIIILQIANHQGYIRINWTKVHSKMDKVMEKVEEQLTGEKPGLMDKMERFVDRKLDETEDILKSRQAKAKRWYSSLTGDSSCKIKEIHIFLASFLAGVAIGMVVS</sequence>
<evidence type="ECO:0000313" key="7">
    <source>
        <dbReference type="EMBL" id="KRT82370.1"/>
    </source>
</evidence>
<evidence type="ECO:0000256" key="1">
    <source>
        <dbReference type="ARBA" id="ARBA00004374"/>
    </source>
</evidence>
<dbReference type="PANTHER" id="PTHR21346">
    <property type="entry name" value="FUN14 DOMAIN CONTAINING"/>
    <property type="match status" value="1"/>
</dbReference>
<organism evidence="7 8">
    <name type="scientific">Oryctes borbonicus</name>
    <dbReference type="NCBI Taxonomy" id="1629725"/>
    <lineage>
        <taxon>Eukaryota</taxon>
        <taxon>Metazoa</taxon>
        <taxon>Ecdysozoa</taxon>
        <taxon>Arthropoda</taxon>
        <taxon>Hexapoda</taxon>
        <taxon>Insecta</taxon>
        <taxon>Pterygota</taxon>
        <taxon>Neoptera</taxon>
        <taxon>Endopterygota</taxon>
        <taxon>Coleoptera</taxon>
        <taxon>Polyphaga</taxon>
        <taxon>Scarabaeiformia</taxon>
        <taxon>Scarabaeidae</taxon>
        <taxon>Dynastinae</taxon>
        <taxon>Oryctes</taxon>
    </lineage>
</organism>
<evidence type="ECO:0000256" key="5">
    <source>
        <dbReference type="ARBA" id="ARBA00023136"/>
    </source>
</evidence>
<dbReference type="GO" id="GO:0000422">
    <property type="term" value="P:autophagy of mitochondrion"/>
    <property type="evidence" value="ECO:0007669"/>
    <property type="project" value="TreeGrafter"/>
</dbReference>
<evidence type="ECO:0000256" key="6">
    <source>
        <dbReference type="SAM" id="Phobius"/>
    </source>
</evidence>
<gene>
    <name evidence="7" type="ORF">AMK59_3919</name>
</gene>
<evidence type="ECO:0000256" key="2">
    <source>
        <dbReference type="ARBA" id="ARBA00009160"/>
    </source>
</evidence>
<keyword evidence="5 6" id="KW-0472">Membrane</keyword>